<organism evidence="12 13">
    <name type="scientific">Malassezia vespertilionis</name>
    <dbReference type="NCBI Taxonomy" id="2020962"/>
    <lineage>
        <taxon>Eukaryota</taxon>
        <taxon>Fungi</taxon>
        <taxon>Dikarya</taxon>
        <taxon>Basidiomycota</taxon>
        <taxon>Ustilaginomycotina</taxon>
        <taxon>Malasseziomycetes</taxon>
        <taxon>Malasseziales</taxon>
        <taxon>Malasseziaceae</taxon>
        <taxon>Malassezia</taxon>
    </lineage>
</organism>
<protein>
    <recommendedName>
        <fullName evidence="14">Irc5p</fullName>
    </recommendedName>
</protein>
<keyword evidence="4" id="KW-0378">Hydrolase</keyword>
<dbReference type="SUPFAM" id="SSF52540">
    <property type="entry name" value="P-loop containing nucleoside triphosphate hydrolases"/>
    <property type="match status" value="2"/>
</dbReference>
<dbReference type="GO" id="GO:0004386">
    <property type="term" value="F:helicase activity"/>
    <property type="evidence" value="ECO:0007669"/>
    <property type="project" value="UniProtKB-KW"/>
</dbReference>
<dbReference type="Gene3D" id="3.40.50.10810">
    <property type="entry name" value="Tandem AAA-ATPase domain"/>
    <property type="match status" value="1"/>
</dbReference>
<dbReference type="Proteomes" id="UP000232875">
    <property type="component" value="Unassembled WGS sequence"/>
</dbReference>
<dbReference type="GO" id="GO:0005524">
    <property type="term" value="F:ATP binding"/>
    <property type="evidence" value="ECO:0007669"/>
    <property type="project" value="UniProtKB-KW"/>
</dbReference>
<evidence type="ECO:0000256" key="9">
    <source>
        <dbReference type="SAM" id="MobiDB-lite"/>
    </source>
</evidence>
<gene>
    <name evidence="12" type="ORF">MVES_001229</name>
</gene>
<dbReference type="Pfam" id="PF00271">
    <property type="entry name" value="Helicase_C"/>
    <property type="match status" value="1"/>
</dbReference>
<evidence type="ECO:0008006" key="14">
    <source>
        <dbReference type="Google" id="ProtNLM"/>
    </source>
</evidence>
<feature type="region of interest" description="Disordered" evidence="9">
    <location>
        <begin position="147"/>
        <end position="195"/>
    </location>
</feature>
<evidence type="ECO:0000313" key="12">
    <source>
        <dbReference type="EMBL" id="PKI85091.1"/>
    </source>
</evidence>
<dbReference type="InterPro" id="IPR001650">
    <property type="entry name" value="Helicase_C-like"/>
</dbReference>
<dbReference type="OrthoDB" id="5857104at2759"/>
<evidence type="ECO:0000256" key="6">
    <source>
        <dbReference type="ARBA" id="ARBA00022840"/>
    </source>
</evidence>
<keyword evidence="8" id="KW-0539">Nucleus</keyword>
<evidence type="ECO:0000259" key="10">
    <source>
        <dbReference type="PROSITE" id="PS51192"/>
    </source>
</evidence>
<keyword evidence="7" id="KW-0175">Coiled coil</keyword>
<evidence type="ECO:0000256" key="7">
    <source>
        <dbReference type="ARBA" id="ARBA00023054"/>
    </source>
</evidence>
<keyword evidence="13" id="KW-1185">Reference proteome</keyword>
<evidence type="ECO:0000256" key="5">
    <source>
        <dbReference type="ARBA" id="ARBA00022806"/>
    </source>
</evidence>
<dbReference type="AlphaFoldDB" id="A0A2N1JEW4"/>
<dbReference type="InterPro" id="IPR014001">
    <property type="entry name" value="Helicase_ATP-bd"/>
</dbReference>
<sequence>MSAPWIHLCGGDRPLRDKTRLYMDRVRLWGSKGNSRDLQEINAGIPALCASLANEALGRAIVSERDMRRASGLSPAKYNQARALLRSVVEVSPVRQTRSQGRASAKPSSPSPTKPRLDRASLLERAKAVQSGELFQSSPPVQHAVVEAEPQEVTAPRKLEPTDPAVIKRKHTQPKSEEMQERHTQAEPAQASEVDDPIYKRMLSLGVPMHREGLKFELEPSRPRKRGRPPAAKKVEQPRMSDVFGAVWDEEEQVRQHTSCLPARYLTLSLSRAEEQWLSPLPSPLVMSTLDPGAPNARPSAVLAGWKEQLRLMAMPEKEAVRMQQLEFLLQRSGIYSRVMGDKLERGAAGPAAKRRRTETGVGGLASISRREQPSLLSGTRLKAYQMDGLIWLSSLFENGLNGILADEMGLGKTVQTIAFLTHLYEQGIHGPFLITAPLSTMSNWADEFARFAPAIPTLLYHGTKEERRLLQKSITANASVVITSFDIILRDRAFLGKPEWKFLVIDEGHRLKNLNSRLLRELKQFKTSNRLILTGTPLHNNLAELWALLNFVLPAIFDDLATFEEWFNVGAADQGDKKSVTSSFATWTTETATRVVKQLHDILKPFLLRRVKAEVEQGIPPKKEYLLYTPLSATQAAMYNHTARGTIRAWLVEHMSGLTHSQIAALRKASSKKAPREAKAWQALQDAERRVRAMRHENIPMHLRKICCHPYLMDWPTAGDSDTLRVDKHICLLSGKMCMLERILKALFAHGHRVLVFSQFTTMLDILELWATDLHHWTPYRIDGSTPQAQRASQVKEFNEHPEKGRLFLLSTRASGLGINLVGADTVVFYDSDWNPQVDLQAQDRVHRIGQTKPVLVFRLVAAGTIEQKMLRKADAKRILEAVVIQQGKFRNPITHAALEAGEEKQDPDALLRELEKTTVCGYSSNDDAALISDTDLDRLLDRSAEAYARHTGWQSTDGVAQGSGTLTNSNTALFEVTETSAEHANPALARLFSSDVDASIAAST</sequence>
<comment type="similarity">
    <text evidence="2">Belongs to the SNF2/RAD54 helicase family.</text>
</comment>
<evidence type="ECO:0000256" key="2">
    <source>
        <dbReference type="ARBA" id="ARBA00007025"/>
    </source>
</evidence>
<dbReference type="Pfam" id="PF00176">
    <property type="entry name" value="SNF2-rel_dom"/>
    <property type="match status" value="1"/>
</dbReference>
<dbReference type="InterPro" id="IPR000330">
    <property type="entry name" value="SNF2_N"/>
</dbReference>
<keyword evidence="6" id="KW-0067">ATP-binding</keyword>
<feature type="domain" description="Helicase C-terminal" evidence="11">
    <location>
        <begin position="740"/>
        <end position="892"/>
    </location>
</feature>
<dbReference type="STRING" id="2020962.A0A2N1JEW4"/>
<proteinExistence type="inferred from homology"/>
<keyword evidence="3" id="KW-0547">Nucleotide-binding</keyword>
<dbReference type="CDD" id="cd18793">
    <property type="entry name" value="SF2_C_SNF"/>
    <property type="match status" value="1"/>
</dbReference>
<keyword evidence="5" id="KW-0347">Helicase</keyword>
<dbReference type="PANTHER" id="PTHR10799">
    <property type="entry name" value="SNF2/RAD54 HELICASE FAMILY"/>
    <property type="match status" value="1"/>
</dbReference>
<evidence type="ECO:0000313" key="13">
    <source>
        <dbReference type="Proteomes" id="UP000232875"/>
    </source>
</evidence>
<dbReference type="PROSITE" id="PS51194">
    <property type="entry name" value="HELICASE_CTER"/>
    <property type="match status" value="1"/>
</dbReference>
<comment type="subcellular location">
    <subcellularLocation>
        <location evidence="1">Nucleus</location>
    </subcellularLocation>
</comment>
<reference evidence="12 13" key="1">
    <citation type="submission" date="2017-10" db="EMBL/GenBank/DDBJ databases">
        <title>A novel species of cold-tolerant Malassezia isolated from bats.</title>
        <authorList>
            <person name="Lorch J.M."/>
            <person name="Palmer J.M."/>
            <person name="Vanderwolf K.J."/>
            <person name="Schmidt K.Z."/>
            <person name="Verant M.L."/>
            <person name="Weller T.J."/>
            <person name="Blehert D.S."/>
        </authorList>
    </citation>
    <scope>NUCLEOTIDE SEQUENCE [LARGE SCALE GENOMIC DNA]</scope>
    <source>
        <strain evidence="12 13">NWHC:44797-103</strain>
    </source>
</reference>
<dbReference type="FunFam" id="3.40.50.10810:FF:000015">
    <property type="entry name" value="lymphoid-specific helicase isoform X1"/>
    <property type="match status" value="1"/>
</dbReference>
<dbReference type="InterPro" id="IPR049730">
    <property type="entry name" value="SNF2/RAD54-like_C"/>
</dbReference>
<dbReference type="EMBL" id="KZ454988">
    <property type="protein sequence ID" value="PKI85091.1"/>
    <property type="molecule type" value="Genomic_DNA"/>
</dbReference>
<feature type="domain" description="Helicase ATP-binding" evidence="10">
    <location>
        <begin position="394"/>
        <end position="556"/>
    </location>
</feature>
<name>A0A2N1JEW4_9BASI</name>
<dbReference type="GO" id="GO:0005634">
    <property type="term" value="C:nucleus"/>
    <property type="evidence" value="ECO:0007669"/>
    <property type="project" value="UniProtKB-SubCell"/>
</dbReference>
<feature type="region of interest" description="Disordered" evidence="9">
    <location>
        <begin position="214"/>
        <end position="237"/>
    </location>
</feature>
<evidence type="ECO:0000256" key="3">
    <source>
        <dbReference type="ARBA" id="ARBA00022741"/>
    </source>
</evidence>
<evidence type="ECO:0000256" key="1">
    <source>
        <dbReference type="ARBA" id="ARBA00004123"/>
    </source>
</evidence>
<dbReference type="SMART" id="SM00490">
    <property type="entry name" value="HELICc"/>
    <property type="match status" value="1"/>
</dbReference>
<dbReference type="SMART" id="SM00487">
    <property type="entry name" value="DEXDc"/>
    <property type="match status" value="1"/>
</dbReference>
<accession>A0A2N1JEW4</accession>
<evidence type="ECO:0000256" key="8">
    <source>
        <dbReference type="ARBA" id="ARBA00023242"/>
    </source>
</evidence>
<dbReference type="PROSITE" id="PS51192">
    <property type="entry name" value="HELICASE_ATP_BIND_1"/>
    <property type="match status" value="1"/>
</dbReference>
<evidence type="ECO:0000256" key="4">
    <source>
        <dbReference type="ARBA" id="ARBA00022801"/>
    </source>
</evidence>
<dbReference type="InterPro" id="IPR027417">
    <property type="entry name" value="P-loop_NTPase"/>
</dbReference>
<feature type="region of interest" description="Disordered" evidence="9">
    <location>
        <begin position="92"/>
        <end position="117"/>
    </location>
</feature>
<evidence type="ECO:0000259" key="11">
    <source>
        <dbReference type="PROSITE" id="PS51194"/>
    </source>
</evidence>
<feature type="compositionally biased region" description="Basic and acidic residues" evidence="9">
    <location>
        <begin position="174"/>
        <end position="185"/>
    </location>
</feature>
<dbReference type="InterPro" id="IPR038718">
    <property type="entry name" value="SNF2-like_sf"/>
</dbReference>
<dbReference type="Gene3D" id="3.40.50.300">
    <property type="entry name" value="P-loop containing nucleotide triphosphate hydrolases"/>
    <property type="match status" value="1"/>
</dbReference>
<dbReference type="GO" id="GO:0016787">
    <property type="term" value="F:hydrolase activity"/>
    <property type="evidence" value="ECO:0007669"/>
    <property type="project" value="UniProtKB-KW"/>
</dbReference>